<dbReference type="AlphaFoldDB" id="A0A9P6HER4"/>
<accession>A0A9P6HER4</accession>
<dbReference type="OrthoDB" id="3248709at2759"/>
<name>A0A9P6HER4_9AGAM</name>
<gene>
    <name evidence="2" type="ORF">BJ322DRAFT_1108901</name>
</gene>
<reference evidence="2" key="1">
    <citation type="journal article" date="2020" name="Nat. Commun.">
        <title>Large-scale genome sequencing of mycorrhizal fungi provides insights into the early evolution of symbiotic traits.</title>
        <authorList>
            <person name="Miyauchi S."/>
            <person name="Kiss E."/>
            <person name="Kuo A."/>
            <person name="Drula E."/>
            <person name="Kohler A."/>
            <person name="Sanchez-Garcia M."/>
            <person name="Morin E."/>
            <person name="Andreopoulos B."/>
            <person name="Barry K.W."/>
            <person name="Bonito G."/>
            <person name="Buee M."/>
            <person name="Carver A."/>
            <person name="Chen C."/>
            <person name="Cichocki N."/>
            <person name="Clum A."/>
            <person name="Culley D."/>
            <person name="Crous P.W."/>
            <person name="Fauchery L."/>
            <person name="Girlanda M."/>
            <person name="Hayes R.D."/>
            <person name="Keri Z."/>
            <person name="LaButti K."/>
            <person name="Lipzen A."/>
            <person name="Lombard V."/>
            <person name="Magnuson J."/>
            <person name="Maillard F."/>
            <person name="Murat C."/>
            <person name="Nolan M."/>
            <person name="Ohm R.A."/>
            <person name="Pangilinan J."/>
            <person name="Pereira M.F."/>
            <person name="Perotto S."/>
            <person name="Peter M."/>
            <person name="Pfister S."/>
            <person name="Riley R."/>
            <person name="Sitrit Y."/>
            <person name="Stielow J.B."/>
            <person name="Szollosi G."/>
            <person name="Zifcakova L."/>
            <person name="Stursova M."/>
            <person name="Spatafora J.W."/>
            <person name="Tedersoo L."/>
            <person name="Vaario L.M."/>
            <person name="Yamada A."/>
            <person name="Yan M."/>
            <person name="Wang P."/>
            <person name="Xu J."/>
            <person name="Bruns T."/>
            <person name="Baldrian P."/>
            <person name="Vilgalys R."/>
            <person name="Dunand C."/>
            <person name="Henrissat B."/>
            <person name="Grigoriev I.V."/>
            <person name="Hibbett D."/>
            <person name="Nagy L.G."/>
            <person name="Martin F.M."/>
        </authorList>
    </citation>
    <scope>NUCLEOTIDE SEQUENCE</scope>
    <source>
        <strain evidence="2">UH-Tt-Lm1</strain>
    </source>
</reference>
<keyword evidence="3" id="KW-1185">Reference proteome</keyword>
<organism evidence="2 3">
    <name type="scientific">Thelephora terrestris</name>
    <dbReference type="NCBI Taxonomy" id="56493"/>
    <lineage>
        <taxon>Eukaryota</taxon>
        <taxon>Fungi</taxon>
        <taxon>Dikarya</taxon>
        <taxon>Basidiomycota</taxon>
        <taxon>Agaricomycotina</taxon>
        <taxon>Agaricomycetes</taxon>
        <taxon>Thelephorales</taxon>
        <taxon>Thelephoraceae</taxon>
        <taxon>Thelephora</taxon>
    </lineage>
</organism>
<dbReference type="EMBL" id="WIUZ02000007">
    <property type="protein sequence ID" value="KAF9785466.1"/>
    <property type="molecule type" value="Genomic_DNA"/>
</dbReference>
<evidence type="ECO:0000313" key="2">
    <source>
        <dbReference type="EMBL" id="KAF9785466.1"/>
    </source>
</evidence>
<evidence type="ECO:0000256" key="1">
    <source>
        <dbReference type="SAM" id="MobiDB-lite"/>
    </source>
</evidence>
<comment type="caution">
    <text evidence="2">The sequence shown here is derived from an EMBL/GenBank/DDBJ whole genome shotgun (WGS) entry which is preliminary data.</text>
</comment>
<reference evidence="2" key="2">
    <citation type="submission" date="2020-11" db="EMBL/GenBank/DDBJ databases">
        <authorList>
            <consortium name="DOE Joint Genome Institute"/>
            <person name="Kuo A."/>
            <person name="Miyauchi S."/>
            <person name="Kiss E."/>
            <person name="Drula E."/>
            <person name="Kohler A."/>
            <person name="Sanchez-Garcia M."/>
            <person name="Andreopoulos B."/>
            <person name="Barry K.W."/>
            <person name="Bonito G."/>
            <person name="Buee M."/>
            <person name="Carver A."/>
            <person name="Chen C."/>
            <person name="Cichocki N."/>
            <person name="Clum A."/>
            <person name="Culley D."/>
            <person name="Crous P.W."/>
            <person name="Fauchery L."/>
            <person name="Girlanda M."/>
            <person name="Hayes R."/>
            <person name="Keri Z."/>
            <person name="Labutti K."/>
            <person name="Lipzen A."/>
            <person name="Lombard V."/>
            <person name="Magnuson J."/>
            <person name="Maillard F."/>
            <person name="Morin E."/>
            <person name="Murat C."/>
            <person name="Nolan M."/>
            <person name="Ohm R."/>
            <person name="Pangilinan J."/>
            <person name="Pereira M."/>
            <person name="Perotto S."/>
            <person name="Peter M."/>
            <person name="Riley R."/>
            <person name="Sitrit Y."/>
            <person name="Stielow B."/>
            <person name="Szollosi G."/>
            <person name="Zifcakova L."/>
            <person name="Stursova M."/>
            <person name="Spatafora J.W."/>
            <person name="Tedersoo L."/>
            <person name="Vaario L.-M."/>
            <person name="Yamada A."/>
            <person name="Yan M."/>
            <person name="Wang P."/>
            <person name="Xu J."/>
            <person name="Bruns T."/>
            <person name="Baldrian P."/>
            <person name="Vilgalys R."/>
            <person name="Henrissat B."/>
            <person name="Grigoriev I.V."/>
            <person name="Hibbett D."/>
            <person name="Nagy L.G."/>
            <person name="Martin F.M."/>
        </authorList>
    </citation>
    <scope>NUCLEOTIDE SEQUENCE</scope>
    <source>
        <strain evidence="2">UH-Tt-Lm1</strain>
    </source>
</reference>
<proteinExistence type="predicted"/>
<feature type="region of interest" description="Disordered" evidence="1">
    <location>
        <begin position="142"/>
        <end position="167"/>
    </location>
</feature>
<protein>
    <submittedName>
        <fullName evidence="2">Uncharacterized protein</fullName>
    </submittedName>
</protein>
<sequence>MCLLNASIDEVPWQPLPTESSDRCERATFKFASTIVDIADDGVPVGKHSRSAGSKSSSSHAVSKSKIHSLALEGDATEAETIKPCFFHLLFLNIPDFTSFDSTENVKLQVPAASHFNDSRLMMRVPPSPSPLLSSPLMAYRGKHSQSAGRPLKSSFLGELTADDDDD</sequence>
<dbReference type="Proteomes" id="UP000736335">
    <property type="component" value="Unassembled WGS sequence"/>
</dbReference>
<evidence type="ECO:0000313" key="3">
    <source>
        <dbReference type="Proteomes" id="UP000736335"/>
    </source>
</evidence>